<feature type="compositionally biased region" description="Polar residues" evidence="1">
    <location>
        <begin position="27"/>
        <end position="37"/>
    </location>
</feature>
<evidence type="ECO:0000256" key="1">
    <source>
        <dbReference type="SAM" id="MobiDB-lite"/>
    </source>
</evidence>
<evidence type="ECO:0000313" key="2">
    <source>
        <dbReference type="EMBL" id="RIA96323.1"/>
    </source>
</evidence>
<proteinExistence type="predicted"/>
<dbReference type="EMBL" id="QKYT01000046">
    <property type="protein sequence ID" value="RIA96323.1"/>
    <property type="molecule type" value="Genomic_DNA"/>
</dbReference>
<name>A0A397TDL2_9GLOM</name>
<keyword evidence="3" id="KW-1185">Reference proteome</keyword>
<feature type="region of interest" description="Disordered" evidence="1">
    <location>
        <begin position="1"/>
        <end position="37"/>
    </location>
</feature>
<feature type="compositionally biased region" description="Polar residues" evidence="1">
    <location>
        <begin position="1"/>
        <end position="18"/>
    </location>
</feature>
<gene>
    <name evidence="2" type="ORF">C1645_815489</name>
</gene>
<comment type="caution">
    <text evidence="2">The sequence shown here is derived from an EMBL/GenBank/DDBJ whole genome shotgun (WGS) entry which is preliminary data.</text>
</comment>
<protein>
    <submittedName>
        <fullName evidence="2">Uncharacterized protein</fullName>
    </submittedName>
</protein>
<evidence type="ECO:0000313" key="3">
    <source>
        <dbReference type="Proteomes" id="UP000265703"/>
    </source>
</evidence>
<dbReference type="AlphaFoldDB" id="A0A397TDL2"/>
<accession>A0A397TDL2</accession>
<dbReference type="Proteomes" id="UP000265703">
    <property type="component" value="Unassembled WGS sequence"/>
</dbReference>
<reference evidence="2 3" key="1">
    <citation type="submission" date="2018-06" db="EMBL/GenBank/DDBJ databases">
        <title>Comparative genomics reveals the genomic features of Rhizophagus irregularis, R. cerebriforme, R. diaphanum and Gigaspora rosea, and their symbiotic lifestyle signature.</title>
        <authorList>
            <person name="Morin E."/>
            <person name="San Clemente H."/>
            <person name="Chen E.C.H."/>
            <person name="De La Providencia I."/>
            <person name="Hainaut M."/>
            <person name="Kuo A."/>
            <person name="Kohler A."/>
            <person name="Murat C."/>
            <person name="Tang N."/>
            <person name="Roy S."/>
            <person name="Loubradou J."/>
            <person name="Henrissat B."/>
            <person name="Grigoriev I.V."/>
            <person name="Corradi N."/>
            <person name="Roux C."/>
            <person name="Martin F.M."/>
        </authorList>
    </citation>
    <scope>NUCLEOTIDE SEQUENCE [LARGE SCALE GENOMIC DNA]</scope>
    <source>
        <strain evidence="2 3">DAOM 227022</strain>
    </source>
</reference>
<sequence length="50" mass="5419">MERENGSPSSLVQNGKENVQNEKGKCSLSSLVQNGKGNDSPLVWALGFRK</sequence>
<organism evidence="2 3">
    <name type="scientific">Glomus cerebriforme</name>
    <dbReference type="NCBI Taxonomy" id="658196"/>
    <lineage>
        <taxon>Eukaryota</taxon>
        <taxon>Fungi</taxon>
        <taxon>Fungi incertae sedis</taxon>
        <taxon>Mucoromycota</taxon>
        <taxon>Glomeromycotina</taxon>
        <taxon>Glomeromycetes</taxon>
        <taxon>Glomerales</taxon>
        <taxon>Glomeraceae</taxon>
        <taxon>Glomus</taxon>
    </lineage>
</organism>